<feature type="domain" description="Phospholipid/glycerol acyltransferase" evidence="9">
    <location>
        <begin position="332"/>
        <end position="433"/>
    </location>
</feature>
<reference evidence="10" key="1">
    <citation type="submission" date="2021-01" db="UniProtKB">
        <authorList>
            <consortium name="EnsemblPlants"/>
        </authorList>
    </citation>
    <scope>IDENTIFICATION</scope>
</reference>
<keyword evidence="4 8" id="KW-0812">Transmembrane</keyword>
<comment type="subcellular location">
    <subcellularLocation>
        <location evidence="1">Membrane</location>
        <topology evidence="1">Multi-pass membrane protein</topology>
    </subcellularLocation>
</comment>
<dbReference type="InterPro" id="IPR002123">
    <property type="entry name" value="Plipid/glycerol_acylTrfase"/>
</dbReference>
<evidence type="ECO:0000256" key="6">
    <source>
        <dbReference type="ARBA" id="ARBA00023136"/>
    </source>
</evidence>
<evidence type="ECO:0000256" key="8">
    <source>
        <dbReference type="SAM" id="Phobius"/>
    </source>
</evidence>
<dbReference type="PANTHER" id="PTHR15486:SF62">
    <property type="entry name" value="GLYCEROL-3-PHOSPHATE ACYLTRANSFERASE 2-RELATED"/>
    <property type="match status" value="1"/>
</dbReference>
<dbReference type="GO" id="GO:0016020">
    <property type="term" value="C:membrane"/>
    <property type="evidence" value="ECO:0007669"/>
    <property type="project" value="UniProtKB-SubCell"/>
</dbReference>
<dbReference type="SMART" id="SM00563">
    <property type="entry name" value="PlsC"/>
    <property type="match status" value="1"/>
</dbReference>
<keyword evidence="5 8" id="KW-1133">Transmembrane helix</keyword>
<feature type="transmembrane region" description="Helical" evidence="8">
    <location>
        <begin position="76"/>
        <end position="103"/>
    </location>
</feature>
<dbReference type="Gramene" id="Kaladp0067s0254.1.v1.1">
    <property type="protein sequence ID" value="Kaladp0067s0254.1.v1.1.CDS.1"/>
    <property type="gene ID" value="Kaladp0067s0254.v1.1"/>
</dbReference>
<evidence type="ECO:0000256" key="7">
    <source>
        <dbReference type="ARBA" id="ARBA00023315"/>
    </source>
</evidence>
<dbReference type="SUPFAM" id="SSF69593">
    <property type="entry name" value="Glycerol-3-phosphate (1)-acyltransferase"/>
    <property type="match status" value="1"/>
</dbReference>
<evidence type="ECO:0000313" key="10">
    <source>
        <dbReference type="EnsemblPlants" id="Kaladp0067s0254.1.v1.1.CDS.1"/>
    </source>
</evidence>
<name>A0A7N0UIW7_KALFE</name>
<dbReference type="Proteomes" id="UP000594263">
    <property type="component" value="Unplaced"/>
</dbReference>
<evidence type="ECO:0000256" key="5">
    <source>
        <dbReference type="ARBA" id="ARBA00022989"/>
    </source>
</evidence>
<organism evidence="10 11">
    <name type="scientific">Kalanchoe fedtschenkoi</name>
    <name type="common">Lavender scallops</name>
    <name type="synonym">South American air plant</name>
    <dbReference type="NCBI Taxonomy" id="63787"/>
    <lineage>
        <taxon>Eukaryota</taxon>
        <taxon>Viridiplantae</taxon>
        <taxon>Streptophyta</taxon>
        <taxon>Embryophyta</taxon>
        <taxon>Tracheophyta</taxon>
        <taxon>Spermatophyta</taxon>
        <taxon>Magnoliopsida</taxon>
        <taxon>eudicotyledons</taxon>
        <taxon>Gunneridae</taxon>
        <taxon>Pentapetalae</taxon>
        <taxon>Saxifragales</taxon>
        <taxon>Crassulaceae</taxon>
        <taxon>Kalanchoe</taxon>
    </lineage>
</organism>
<evidence type="ECO:0000259" key="9">
    <source>
        <dbReference type="SMART" id="SM00563"/>
    </source>
</evidence>
<accession>A0A7N0UIW7</accession>
<dbReference type="Pfam" id="PF23270">
    <property type="entry name" value="HAD_RAM2_N"/>
    <property type="match status" value="1"/>
</dbReference>
<evidence type="ECO:0000313" key="11">
    <source>
        <dbReference type="Proteomes" id="UP000594263"/>
    </source>
</evidence>
<keyword evidence="6 8" id="KW-0472">Membrane</keyword>
<evidence type="ECO:0000256" key="2">
    <source>
        <dbReference type="ARBA" id="ARBA00007937"/>
    </source>
</evidence>
<feature type="transmembrane region" description="Helical" evidence="8">
    <location>
        <begin position="289"/>
        <end position="309"/>
    </location>
</feature>
<dbReference type="GO" id="GO:0016791">
    <property type="term" value="F:phosphatase activity"/>
    <property type="evidence" value="ECO:0007669"/>
    <property type="project" value="TreeGrafter"/>
</dbReference>
<keyword evidence="7" id="KW-0012">Acyltransferase</keyword>
<dbReference type="OMA" id="PLFSEVC"/>
<comment type="similarity">
    <text evidence="2">Belongs to the GPAT/DAPAT family.</text>
</comment>
<evidence type="ECO:0000256" key="1">
    <source>
        <dbReference type="ARBA" id="ARBA00004141"/>
    </source>
</evidence>
<dbReference type="GO" id="GO:0010143">
    <property type="term" value="P:cutin biosynthetic process"/>
    <property type="evidence" value="ECO:0007669"/>
    <property type="project" value="TreeGrafter"/>
</dbReference>
<evidence type="ECO:0000256" key="4">
    <source>
        <dbReference type="ARBA" id="ARBA00022692"/>
    </source>
</evidence>
<keyword evidence="3" id="KW-0808">Transferase</keyword>
<evidence type="ECO:0000256" key="3">
    <source>
        <dbReference type="ARBA" id="ARBA00022679"/>
    </source>
</evidence>
<dbReference type="PANTHER" id="PTHR15486">
    <property type="entry name" value="ANCIENT UBIQUITOUS PROTEIN"/>
    <property type="match status" value="1"/>
</dbReference>
<feature type="transmembrane region" description="Helical" evidence="8">
    <location>
        <begin position="265"/>
        <end position="283"/>
    </location>
</feature>
<sequence>MANKAFSRSLSVTKRLLVKQLRPNSSKYLNRKSSNLSVRSKYRRHSSFARADLVENTTLICNVENGLLKSSNLFPYFMLVAFEAGSVLRALLLLLLYPFMCLVKTEETRLKMMVMVCFCGIRKDGFRIGASVLPKFLLENVGLEGFEVMKKARVVKIVGVSDMPQVMIEPFLRDYMGFDGVVGTELKVFHGYFTGLMEDKKTNDMPVDDAASAVVGISSVNSSIDRRLVSGCDEIFLTNESERSSWKQLPKEKYPEPLIFHDGRLAFRPTVFSCIAMFMWFPFGVLLAVVRGLIALLLPYTIAGILLAFTGMNLQLTTTNAHASAGPNSKGVLYVCNHRTLLDPLYLCFCLKKNLTAVTYSLSRLSEILAPIKTVRLTRSLSKDSKLMDQMLTQGDLVVCPEGTTCREPYLLRFSPLFTEMSETIVPVAMDSDVSMFYGTTAGGLKCLDPIFFLMNPFPSYHVKFLDQVQGLSSSSNPPADGRDSRRFDVANQVQSALGKSLNFESTKLTRKDKYLVLAGNEGVVPTKTIKSE</sequence>
<dbReference type="CDD" id="cd06551">
    <property type="entry name" value="LPLAT"/>
    <property type="match status" value="1"/>
</dbReference>
<dbReference type="AlphaFoldDB" id="A0A7N0UIW7"/>
<dbReference type="Pfam" id="PF01553">
    <property type="entry name" value="Acyltransferase"/>
    <property type="match status" value="1"/>
</dbReference>
<dbReference type="GO" id="GO:0090447">
    <property type="term" value="F:glycerol-3-phosphate 2-O-acyltransferase activity"/>
    <property type="evidence" value="ECO:0007669"/>
    <property type="project" value="TreeGrafter"/>
</dbReference>
<dbReference type="EnsemblPlants" id="Kaladp0067s0254.1.v1.1">
    <property type="protein sequence ID" value="Kaladp0067s0254.1.v1.1.CDS.1"/>
    <property type="gene ID" value="Kaladp0067s0254.v1.1"/>
</dbReference>
<proteinExistence type="inferred from homology"/>
<dbReference type="InterPro" id="IPR056462">
    <property type="entry name" value="HAD_RAM2/GPAT1-8"/>
</dbReference>
<keyword evidence="11" id="KW-1185">Reference proteome</keyword>
<protein>
    <recommendedName>
        <fullName evidence="9">Phospholipid/glycerol acyltransferase domain-containing protein</fullName>
    </recommendedName>
</protein>